<feature type="chain" id="PRO_5020802034" evidence="4">
    <location>
        <begin position="30"/>
        <end position="581"/>
    </location>
</feature>
<dbReference type="Pfam" id="PF03865">
    <property type="entry name" value="ShlB"/>
    <property type="match status" value="1"/>
</dbReference>
<name>A0A4V2PNI0_9GAMM</name>
<evidence type="ECO:0000259" key="6">
    <source>
        <dbReference type="Pfam" id="PF08479"/>
    </source>
</evidence>
<dbReference type="PANTHER" id="PTHR34597:SF6">
    <property type="entry name" value="BLR6126 PROTEIN"/>
    <property type="match status" value="1"/>
</dbReference>
<keyword evidence="4" id="KW-0732">Signal</keyword>
<dbReference type="InterPro" id="IPR051544">
    <property type="entry name" value="TPS_OM_transporter"/>
</dbReference>
<dbReference type="PANTHER" id="PTHR34597">
    <property type="entry name" value="SLR1661 PROTEIN"/>
    <property type="match status" value="1"/>
</dbReference>
<dbReference type="AlphaFoldDB" id="A0A4V2PNI0"/>
<feature type="domain" description="Haemolysin activator HlyB C-terminal" evidence="5">
    <location>
        <begin position="217"/>
        <end position="540"/>
    </location>
</feature>
<evidence type="ECO:0000313" key="8">
    <source>
        <dbReference type="Proteomes" id="UP000295565"/>
    </source>
</evidence>
<evidence type="ECO:0000256" key="3">
    <source>
        <dbReference type="ARBA" id="ARBA00023237"/>
    </source>
</evidence>
<protein>
    <submittedName>
        <fullName evidence="7">Hemolysin activation/secretion protein</fullName>
    </submittedName>
</protein>
<keyword evidence="8" id="KW-1185">Reference proteome</keyword>
<keyword evidence="1" id="KW-1134">Transmembrane beta strand</keyword>
<reference evidence="7 8" key="1">
    <citation type="submission" date="2019-03" db="EMBL/GenBank/DDBJ databases">
        <title>Genomic Encyclopedia of Type Strains, Phase IV (KMG-IV): sequencing the most valuable type-strain genomes for metagenomic binning, comparative biology and taxonomic classification.</title>
        <authorList>
            <person name="Goeker M."/>
        </authorList>
    </citation>
    <scope>NUCLEOTIDE SEQUENCE [LARGE SCALE GENOMIC DNA]</scope>
    <source>
        <strain evidence="7 8">DSM 18577</strain>
    </source>
</reference>
<accession>A0A4V2PNI0</accession>
<proteinExistence type="predicted"/>
<feature type="domain" description="Polypeptide-transport-associated ShlB-type" evidence="6">
    <location>
        <begin position="87"/>
        <end position="146"/>
    </location>
</feature>
<keyword evidence="1" id="KW-0472">Membrane</keyword>
<dbReference type="InterPro" id="IPR013686">
    <property type="entry name" value="Polypept-transport_assoc_ShlB"/>
</dbReference>
<evidence type="ECO:0000313" key="7">
    <source>
        <dbReference type="EMBL" id="TCK47111.1"/>
    </source>
</evidence>
<dbReference type="Gene3D" id="3.10.20.310">
    <property type="entry name" value="membrane protein fhac"/>
    <property type="match status" value="1"/>
</dbReference>
<dbReference type="GO" id="GO:0046819">
    <property type="term" value="P:protein secretion by the type V secretion system"/>
    <property type="evidence" value="ECO:0007669"/>
    <property type="project" value="TreeGrafter"/>
</dbReference>
<dbReference type="GO" id="GO:0008320">
    <property type="term" value="F:protein transmembrane transporter activity"/>
    <property type="evidence" value="ECO:0007669"/>
    <property type="project" value="TreeGrafter"/>
</dbReference>
<evidence type="ECO:0000256" key="4">
    <source>
        <dbReference type="SAM" id="SignalP"/>
    </source>
</evidence>
<comment type="caution">
    <text evidence="7">The sequence shown here is derived from an EMBL/GenBank/DDBJ whole genome shotgun (WGS) entry which is preliminary data.</text>
</comment>
<evidence type="ECO:0000259" key="5">
    <source>
        <dbReference type="Pfam" id="PF03865"/>
    </source>
</evidence>
<keyword evidence="2" id="KW-0812">Transmembrane</keyword>
<sequence length="581" mass="61046">MMVSNKLTPVMAALALAGWSLMVPAPAFAQTASQVTQPSYAPPVTRPAQGGGLNVPATSGLTAPAGADKLFVTPSGLAVQGQLPALQAATAKIAATIKDKRVSGTALFAAARALETAYVRAGYLLARVTLPPQTLKSGMPLKLIVTLGYVERIDASAFQGATRRRIEAVLQPLVGNHAITKGELERRLLLAGDIPGVLLKSTLKAGDTPGATELVVTGRYSPVTFSAAVDNSLGSGLGHYSASLGANFNNTLGLGDVEYLQLGGYPGRNNNVFTGEPRNRQMVAGVTVPLSINGVWLNVEGVDSRTHPTSSLSYTLLDHYQRLSAKVGYSWIRSRNLNTSSEIGFGIENETQKLAIGGNRTNWSKDRLRVLRVTQNANVYTRWGGVLSGSATASFGFDGLGARHGTTALPLSRSGASPNFTKLAISGRYSQPFAQNRVRWSLSGKAQTSFGDVMASSEEFGVGGFDGLSAFEGGALMGDSGAMVRSELAFPLVLPRFGSESTLGTAVAPYVFGAAGVTSLEQPTAVEHATTYANSFGVGLRFGVSQADSSNGTTLMLEYAHGDQTHGPVENRFNLRWLAQF</sequence>
<keyword evidence="3" id="KW-0998">Cell outer membrane</keyword>
<dbReference type="Proteomes" id="UP000295565">
    <property type="component" value="Unassembled WGS sequence"/>
</dbReference>
<dbReference type="GO" id="GO:0098046">
    <property type="term" value="C:type V protein secretion system complex"/>
    <property type="evidence" value="ECO:0007669"/>
    <property type="project" value="TreeGrafter"/>
</dbReference>
<gene>
    <name evidence="7" type="ORF">EV690_2809</name>
</gene>
<dbReference type="InterPro" id="IPR005565">
    <property type="entry name" value="Hemolysn_activator_HlyB_C"/>
</dbReference>
<dbReference type="Gene3D" id="2.40.160.50">
    <property type="entry name" value="membrane protein fhac: a member of the omp85/tpsb transporter family"/>
    <property type="match status" value="1"/>
</dbReference>
<dbReference type="EMBL" id="SMGD01000015">
    <property type="protein sequence ID" value="TCK47111.1"/>
    <property type="molecule type" value="Genomic_DNA"/>
</dbReference>
<organism evidence="7 8">
    <name type="scientific">Celerinatantimonas diazotrophica</name>
    <dbReference type="NCBI Taxonomy" id="412034"/>
    <lineage>
        <taxon>Bacteria</taxon>
        <taxon>Pseudomonadati</taxon>
        <taxon>Pseudomonadota</taxon>
        <taxon>Gammaproteobacteria</taxon>
        <taxon>Celerinatantimonadaceae</taxon>
        <taxon>Celerinatantimonas</taxon>
    </lineage>
</organism>
<feature type="signal peptide" evidence="4">
    <location>
        <begin position="1"/>
        <end position="29"/>
    </location>
</feature>
<dbReference type="OrthoDB" id="572300at2"/>
<evidence type="ECO:0000256" key="1">
    <source>
        <dbReference type="ARBA" id="ARBA00022452"/>
    </source>
</evidence>
<dbReference type="Pfam" id="PF08479">
    <property type="entry name" value="POTRA_2"/>
    <property type="match status" value="1"/>
</dbReference>
<evidence type="ECO:0000256" key="2">
    <source>
        <dbReference type="ARBA" id="ARBA00022692"/>
    </source>
</evidence>